<keyword evidence="2" id="KW-1185">Reference proteome</keyword>
<name>A0A0Q5WA66_DROER</name>
<sequence>MEQLVELGDPYIYMVGIPAELHLHWTYIADFLRPAENRPQHIEPNVEIVPLSHWQPREETADFEVVPLPQEPSIDLSAAGDGVHVTPRIDDNERPVVIIFRPKRNAIPWLSLKRLMPVIVAISSILFKKILSLFGINLNQVFALGLSYNIHLAIFQCFIECLTSY</sequence>
<dbReference type="AlphaFoldDB" id="A0A0Q5WA66"/>
<dbReference type="OrthoDB" id="7854524at2759"/>
<accession>A0A0Q5WA66</accession>
<organism evidence="1 2">
    <name type="scientific">Drosophila erecta</name>
    <name type="common">Fruit fly</name>
    <dbReference type="NCBI Taxonomy" id="7220"/>
    <lineage>
        <taxon>Eukaryota</taxon>
        <taxon>Metazoa</taxon>
        <taxon>Ecdysozoa</taxon>
        <taxon>Arthropoda</taxon>
        <taxon>Hexapoda</taxon>
        <taxon>Insecta</taxon>
        <taxon>Pterygota</taxon>
        <taxon>Neoptera</taxon>
        <taxon>Endopterygota</taxon>
        <taxon>Diptera</taxon>
        <taxon>Brachycera</taxon>
        <taxon>Muscomorpha</taxon>
        <taxon>Ephydroidea</taxon>
        <taxon>Drosophilidae</taxon>
        <taxon>Drosophila</taxon>
        <taxon>Sophophora</taxon>
    </lineage>
</organism>
<evidence type="ECO:0000313" key="1">
    <source>
        <dbReference type="EMBL" id="KQS70355.1"/>
    </source>
</evidence>
<proteinExistence type="predicted"/>
<gene>
    <name evidence="1" type="primary">Dere\GG27194</name>
    <name evidence="1" type="synonym">GG27194</name>
    <name evidence="1" type="ORF">Dere_GG27194</name>
</gene>
<reference evidence="1 2" key="1">
    <citation type="journal article" date="2007" name="Nature">
        <title>Evolution of genes and genomes on the Drosophila phylogeny.</title>
        <authorList>
            <consortium name="Drosophila 12 Genomes Consortium"/>
            <person name="Clark A.G."/>
            <person name="Eisen M.B."/>
            <person name="Smith D.R."/>
            <person name="Bergman C.M."/>
            <person name="Oliver B."/>
            <person name="Markow T.A."/>
            <person name="Kaufman T.C."/>
            <person name="Kellis M."/>
            <person name="Gelbart W."/>
            <person name="Iyer V.N."/>
            <person name="Pollard D.A."/>
            <person name="Sackton T.B."/>
            <person name="Larracuente A.M."/>
            <person name="Singh N.D."/>
            <person name="Abad J.P."/>
            <person name="Abt D.N."/>
            <person name="Adryan B."/>
            <person name="Aguade M."/>
            <person name="Akashi H."/>
            <person name="Anderson W.W."/>
            <person name="Aquadro C.F."/>
            <person name="Ardell D.H."/>
            <person name="Arguello R."/>
            <person name="Artieri C.G."/>
            <person name="Barbash D.A."/>
            <person name="Barker D."/>
            <person name="Barsanti P."/>
            <person name="Batterham P."/>
            <person name="Batzoglou S."/>
            <person name="Begun D."/>
            <person name="Bhutkar A."/>
            <person name="Blanco E."/>
            <person name="Bosak S.A."/>
            <person name="Bradley R.K."/>
            <person name="Brand A.D."/>
            <person name="Brent M.R."/>
            <person name="Brooks A.N."/>
            <person name="Brown R.H."/>
            <person name="Butlin R.K."/>
            <person name="Caggese C."/>
            <person name="Calvi B.R."/>
            <person name="Bernardo de Carvalho A."/>
            <person name="Caspi A."/>
            <person name="Castrezana S."/>
            <person name="Celniker S.E."/>
            <person name="Chang J.L."/>
            <person name="Chapple C."/>
            <person name="Chatterji S."/>
            <person name="Chinwalla A."/>
            <person name="Civetta A."/>
            <person name="Clifton S.W."/>
            <person name="Comeron J.M."/>
            <person name="Costello J.C."/>
            <person name="Coyne J.A."/>
            <person name="Daub J."/>
            <person name="David R.G."/>
            <person name="Delcher A.L."/>
            <person name="Delehaunty K."/>
            <person name="Do C.B."/>
            <person name="Ebling H."/>
            <person name="Edwards K."/>
            <person name="Eickbush T."/>
            <person name="Evans J.D."/>
            <person name="Filipski A."/>
            <person name="Findeiss S."/>
            <person name="Freyhult E."/>
            <person name="Fulton L."/>
            <person name="Fulton R."/>
            <person name="Garcia A.C."/>
            <person name="Gardiner A."/>
            <person name="Garfield D.A."/>
            <person name="Garvin B.E."/>
            <person name="Gibson G."/>
            <person name="Gilbert D."/>
            <person name="Gnerre S."/>
            <person name="Godfrey J."/>
            <person name="Good R."/>
            <person name="Gotea V."/>
            <person name="Gravely B."/>
            <person name="Greenberg A.J."/>
            <person name="Griffiths-Jones S."/>
            <person name="Gross S."/>
            <person name="Guigo R."/>
            <person name="Gustafson E.A."/>
            <person name="Haerty W."/>
            <person name="Hahn M.W."/>
            <person name="Halligan D.L."/>
            <person name="Halpern A.L."/>
            <person name="Halter G.M."/>
            <person name="Han M.V."/>
            <person name="Heger A."/>
            <person name="Hillier L."/>
            <person name="Hinrichs A.S."/>
            <person name="Holmes I."/>
            <person name="Hoskins R.A."/>
            <person name="Hubisz M.J."/>
            <person name="Hultmark D."/>
            <person name="Huntley M.A."/>
            <person name="Jaffe D.B."/>
            <person name="Jagadeeshan S."/>
            <person name="Jeck W.R."/>
            <person name="Johnson J."/>
            <person name="Jones C.D."/>
            <person name="Jordan W.C."/>
            <person name="Karpen G.H."/>
            <person name="Kataoka E."/>
            <person name="Keightley P.D."/>
            <person name="Kheradpour P."/>
            <person name="Kirkness E.F."/>
            <person name="Koerich L.B."/>
            <person name="Kristiansen K."/>
            <person name="Kudrna D."/>
            <person name="Kulathinal R.J."/>
            <person name="Kumar S."/>
            <person name="Kwok R."/>
            <person name="Lander E."/>
            <person name="Langley C.H."/>
            <person name="Lapoint R."/>
            <person name="Lazzaro B.P."/>
            <person name="Lee S.J."/>
            <person name="Levesque L."/>
            <person name="Li R."/>
            <person name="Lin C.F."/>
            <person name="Lin M.F."/>
            <person name="Lindblad-Toh K."/>
            <person name="Llopart A."/>
            <person name="Long M."/>
            <person name="Low L."/>
            <person name="Lozovsky E."/>
            <person name="Lu J."/>
            <person name="Luo M."/>
            <person name="Machado C.A."/>
            <person name="Makalowski W."/>
            <person name="Marzo M."/>
            <person name="Matsuda M."/>
            <person name="Matzkin L."/>
            <person name="McAllister B."/>
            <person name="McBride C.S."/>
            <person name="McKernan B."/>
            <person name="McKernan K."/>
            <person name="Mendez-Lago M."/>
            <person name="Minx P."/>
            <person name="Mollenhauer M.U."/>
            <person name="Montooth K."/>
            <person name="Mount S.M."/>
            <person name="Mu X."/>
            <person name="Myers E."/>
            <person name="Negre B."/>
            <person name="Newfeld S."/>
            <person name="Nielsen R."/>
            <person name="Noor M.A."/>
            <person name="O'Grady P."/>
            <person name="Pachter L."/>
            <person name="Papaceit M."/>
            <person name="Parisi M.J."/>
            <person name="Parisi M."/>
            <person name="Parts L."/>
            <person name="Pedersen J.S."/>
            <person name="Pesole G."/>
            <person name="Phillippy A.M."/>
            <person name="Ponting C.P."/>
            <person name="Pop M."/>
            <person name="Porcelli D."/>
            <person name="Powell J.R."/>
            <person name="Prohaska S."/>
            <person name="Pruitt K."/>
            <person name="Puig M."/>
            <person name="Quesneville H."/>
            <person name="Ram K.R."/>
            <person name="Rand D."/>
            <person name="Rasmussen M.D."/>
            <person name="Reed L.K."/>
            <person name="Reenan R."/>
            <person name="Reily A."/>
            <person name="Remington K.A."/>
            <person name="Rieger T.T."/>
            <person name="Ritchie M.G."/>
            <person name="Robin C."/>
            <person name="Rogers Y.H."/>
            <person name="Rohde C."/>
            <person name="Rozas J."/>
            <person name="Rubenfield M.J."/>
            <person name="Ruiz A."/>
            <person name="Russo S."/>
            <person name="Salzberg S.L."/>
            <person name="Sanchez-Gracia A."/>
            <person name="Saranga D.J."/>
            <person name="Sato H."/>
            <person name="Schaeffer S.W."/>
            <person name="Schatz M.C."/>
            <person name="Schlenke T."/>
            <person name="Schwartz R."/>
            <person name="Segarra C."/>
            <person name="Singh R.S."/>
            <person name="Sirot L."/>
            <person name="Sirota M."/>
            <person name="Sisneros N.B."/>
            <person name="Smith C.D."/>
            <person name="Smith T.F."/>
            <person name="Spieth J."/>
            <person name="Stage D.E."/>
            <person name="Stark A."/>
            <person name="Stephan W."/>
            <person name="Strausberg R.L."/>
            <person name="Strempel S."/>
            <person name="Sturgill D."/>
            <person name="Sutton G."/>
            <person name="Sutton G.G."/>
            <person name="Tao W."/>
            <person name="Teichmann S."/>
            <person name="Tobari Y.N."/>
            <person name="Tomimura Y."/>
            <person name="Tsolas J.M."/>
            <person name="Valente V.L."/>
            <person name="Venter E."/>
            <person name="Venter J.C."/>
            <person name="Vicario S."/>
            <person name="Vieira F.G."/>
            <person name="Vilella A.J."/>
            <person name="Villasante A."/>
            <person name="Walenz B."/>
            <person name="Wang J."/>
            <person name="Wasserman M."/>
            <person name="Watts T."/>
            <person name="Wilson D."/>
            <person name="Wilson R.K."/>
            <person name="Wing R.A."/>
            <person name="Wolfner M.F."/>
            <person name="Wong A."/>
            <person name="Wong G.K."/>
            <person name="Wu C.I."/>
            <person name="Wu G."/>
            <person name="Yamamoto D."/>
            <person name="Yang H.P."/>
            <person name="Yang S.P."/>
            <person name="Yorke J.A."/>
            <person name="Yoshida K."/>
            <person name="Zdobnov E."/>
            <person name="Zhang P."/>
            <person name="Zhang Y."/>
            <person name="Zimin A.V."/>
            <person name="Baldwin J."/>
            <person name="Abdouelleil A."/>
            <person name="Abdulkadir J."/>
            <person name="Abebe A."/>
            <person name="Abera B."/>
            <person name="Abreu J."/>
            <person name="Acer S.C."/>
            <person name="Aftuck L."/>
            <person name="Alexander A."/>
            <person name="An P."/>
            <person name="Anderson E."/>
            <person name="Anderson S."/>
            <person name="Arachi H."/>
            <person name="Azer M."/>
            <person name="Bachantsang P."/>
            <person name="Barry A."/>
            <person name="Bayul T."/>
            <person name="Berlin A."/>
            <person name="Bessette D."/>
            <person name="Bloom T."/>
            <person name="Blye J."/>
            <person name="Boguslavskiy L."/>
            <person name="Bonnet C."/>
            <person name="Boukhgalter B."/>
            <person name="Bourzgui I."/>
            <person name="Brown A."/>
            <person name="Cahill P."/>
            <person name="Channer S."/>
            <person name="Cheshatsang Y."/>
            <person name="Chuda L."/>
            <person name="Citroen M."/>
            <person name="Collymore A."/>
            <person name="Cooke P."/>
            <person name="Costello M."/>
            <person name="D'Aco K."/>
            <person name="Daza R."/>
            <person name="De Haan G."/>
            <person name="DeGray S."/>
            <person name="DeMaso C."/>
            <person name="Dhargay N."/>
            <person name="Dooley K."/>
            <person name="Dooley E."/>
            <person name="Doricent M."/>
            <person name="Dorje P."/>
            <person name="Dorjee K."/>
            <person name="Dupes A."/>
            <person name="Elong R."/>
            <person name="Falk J."/>
            <person name="Farina A."/>
            <person name="Faro S."/>
            <person name="Ferguson D."/>
            <person name="Fisher S."/>
            <person name="Foley C.D."/>
            <person name="Franke A."/>
            <person name="Friedrich D."/>
            <person name="Gadbois L."/>
            <person name="Gearin G."/>
            <person name="Gearin C.R."/>
            <person name="Giannoukos G."/>
            <person name="Goode T."/>
            <person name="Graham J."/>
            <person name="Grandbois E."/>
            <person name="Grewal S."/>
            <person name="Gyaltsen K."/>
            <person name="Hafez N."/>
            <person name="Hagos B."/>
            <person name="Hall J."/>
            <person name="Henson C."/>
            <person name="Hollinger A."/>
            <person name="Honan T."/>
            <person name="Huard M.D."/>
            <person name="Hughes L."/>
            <person name="Hurhula B."/>
            <person name="Husby M.E."/>
            <person name="Kamat A."/>
            <person name="Kanga B."/>
            <person name="Kashin S."/>
            <person name="Khazanovich D."/>
            <person name="Kisner P."/>
            <person name="Lance K."/>
            <person name="Lara M."/>
            <person name="Lee W."/>
            <person name="Lennon N."/>
            <person name="Letendre F."/>
            <person name="LeVine R."/>
            <person name="Lipovsky A."/>
            <person name="Liu X."/>
            <person name="Liu J."/>
            <person name="Liu S."/>
            <person name="Lokyitsang T."/>
            <person name="Lokyitsang Y."/>
            <person name="Lubonja R."/>
            <person name="Lui A."/>
            <person name="MacDonald P."/>
            <person name="Magnisalis V."/>
            <person name="Maru K."/>
            <person name="Matthews C."/>
            <person name="McCusker W."/>
            <person name="McDonough S."/>
            <person name="Mehta T."/>
            <person name="Meldrim J."/>
            <person name="Meneus L."/>
            <person name="Mihai O."/>
            <person name="Mihalev A."/>
            <person name="Mihova T."/>
            <person name="Mittelman R."/>
            <person name="Mlenga V."/>
            <person name="Montmayeur A."/>
            <person name="Mulrain L."/>
            <person name="Navidi A."/>
            <person name="Naylor J."/>
            <person name="Negash T."/>
            <person name="Nguyen T."/>
            <person name="Nguyen N."/>
            <person name="Nicol R."/>
            <person name="Norbu C."/>
            <person name="Norbu N."/>
            <person name="Novod N."/>
            <person name="O'Neill B."/>
            <person name="Osman S."/>
            <person name="Markiewicz E."/>
            <person name="Oyono O.L."/>
            <person name="Patti C."/>
            <person name="Phunkhang P."/>
            <person name="Pierre F."/>
            <person name="Priest M."/>
            <person name="Raghuraman S."/>
            <person name="Rege F."/>
            <person name="Reyes R."/>
            <person name="Rise C."/>
            <person name="Rogov P."/>
            <person name="Ross K."/>
            <person name="Ryan E."/>
            <person name="Settipalli S."/>
            <person name="Shea T."/>
            <person name="Sherpa N."/>
            <person name="Shi L."/>
            <person name="Shih D."/>
            <person name="Sparrow T."/>
            <person name="Spaulding J."/>
            <person name="Stalker J."/>
            <person name="Stange-Thomann N."/>
            <person name="Stavropoulos S."/>
            <person name="Stone C."/>
            <person name="Strader C."/>
            <person name="Tesfaye S."/>
            <person name="Thomson T."/>
            <person name="Thoulutsang Y."/>
            <person name="Thoulutsang D."/>
            <person name="Topham K."/>
            <person name="Topping I."/>
            <person name="Tsamla T."/>
            <person name="Vassiliev H."/>
            <person name="Vo A."/>
            <person name="Wangchuk T."/>
            <person name="Wangdi T."/>
            <person name="Weiand M."/>
            <person name="Wilkinson J."/>
            <person name="Wilson A."/>
            <person name="Yadav S."/>
            <person name="Young G."/>
            <person name="Yu Q."/>
            <person name="Zembek L."/>
            <person name="Zhong D."/>
            <person name="Zimmer A."/>
            <person name="Zwirko Z."/>
            <person name="Jaffe D.B."/>
            <person name="Alvarez P."/>
            <person name="Brockman W."/>
            <person name="Butler J."/>
            <person name="Chin C."/>
            <person name="Gnerre S."/>
            <person name="Grabherr M."/>
            <person name="Kleber M."/>
            <person name="Mauceli E."/>
            <person name="MacCallum I."/>
        </authorList>
    </citation>
    <scope>NUCLEOTIDE SEQUENCE [LARGE SCALE GENOMIC DNA]</scope>
    <source>
        <strain evidence="1 2">TSC#14021-0224.01</strain>
    </source>
</reference>
<protein>
    <submittedName>
        <fullName evidence="1">Uncharacterized protein</fullName>
    </submittedName>
</protein>
<evidence type="ECO:0000313" key="2">
    <source>
        <dbReference type="Proteomes" id="UP000008711"/>
    </source>
</evidence>
<reference evidence="1 2" key="2">
    <citation type="journal article" date="2008" name="Bioinformatics">
        <title>Assembly reconciliation.</title>
        <authorList>
            <person name="Zimin A.V."/>
            <person name="Smith D.R."/>
            <person name="Sutton G."/>
            <person name="Yorke J.A."/>
        </authorList>
    </citation>
    <scope>NUCLEOTIDE SEQUENCE [LARGE SCALE GENOMIC DNA]</scope>
    <source>
        <strain evidence="1 2">TSC#14021-0224.01</strain>
    </source>
</reference>
<dbReference type="KEGG" id="der:26527018"/>
<dbReference type="EMBL" id="CH954177">
    <property type="protein sequence ID" value="KQS70355.1"/>
    <property type="molecule type" value="Genomic_DNA"/>
</dbReference>
<dbReference type="Proteomes" id="UP000008711">
    <property type="component" value="Unassembled WGS sequence"/>
</dbReference>